<dbReference type="Pfam" id="PF01420">
    <property type="entry name" value="Methylase_S"/>
    <property type="match status" value="2"/>
</dbReference>
<sequence>MSDDYKVTELGLIPSNWKILKQGEIATFFNGRAYKLTEWEQTGIPVIRLQNLTGSGTEYYYSNLKLPEHQYCYSGDLLYMWSATFGPVWWKGTKAIYHYHIWKIEVNAKKLLKEFHYYLLDEITIRMKNQSHGSTMLHVTKSGMESLKVALPPLPEQQKIAEILSTVDEKIEVIEAQINQTTELKKGLMQQLLTKGIGHTKFKDSPLGKIPKCWDCKYFEDIALNVSTKYKERNGKCVELEHLEQNTGKLIGYDDYENKSSLKTHFQKSDILFGKLRPYLRKFWYSEFEGCCTTELMVFRSKDNVDSKFLFYLVQLESFILHSVSKSFGTKMPRTSWAIIKKYYLALPPLKEQRKISSILSLIDDKLICLTSKKERFENFKKGLMQQLLTGKLRVNLNSNTHAAKSGELQPTS</sequence>
<evidence type="ECO:0000256" key="1">
    <source>
        <dbReference type="ARBA" id="ARBA00010923"/>
    </source>
</evidence>
<keyword evidence="5" id="KW-0255">Endonuclease</keyword>
<dbReference type="EMBL" id="JAKEVY010000001">
    <property type="protein sequence ID" value="MCF1713173.1"/>
    <property type="molecule type" value="Genomic_DNA"/>
</dbReference>
<keyword evidence="2" id="KW-0680">Restriction system</keyword>
<dbReference type="CDD" id="cd17254">
    <property type="entry name" value="RMtype1_S_FclI-TRD1-CR1_like"/>
    <property type="match status" value="1"/>
</dbReference>
<evidence type="ECO:0000313" key="6">
    <source>
        <dbReference type="Proteomes" id="UP001200145"/>
    </source>
</evidence>
<dbReference type="Gene3D" id="3.90.220.20">
    <property type="entry name" value="DNA methylase specificity domains"/>
    <property type="match status" value="2"/>
</dbReference>
<feature type="domain" description="Type I restriction modification DNA specificity" evidence="4">
    <location>
        <begin position="247"/>
        <end position="373"/>
    </location>
</feature>
<evidence type="ECO:0000259" key="4">
    <source>
        <dbReference type="Pfam" id="PF01420"/>
    </source>
</evidence>
<organism evidence="5 6">
    <name type="scientific">Flavihumibacter fluminis</name>
    <dbReference type="NCBI Taxonomy" id="2909236"/>
    <lineage>
        <taxon>Bacteria</taxon>
        <taxon>Pseudomonadati</taxon>
        <taxon>Bacteroidota</taxon>
        <taxon>Chitinophagia</taxon>
        <taxon>Chitinophagales</taxon>
        <taxon>Chitinophagaceae</taxon>
        <taxon>Flavihumibacter</taxon>
    </lineage>
</organism>
<protein>
    <submittedName>
        <fullName evidence="5">Restriction endonuclease subunit S</fullName>
        <ecNumber evidence="5">3.1.21.-</ecNumber>
    </submittedName>
</protein>
<gene>
    <name evidence="5" type="ORF">L0U88_00845</name>
</gene>
<dbReference type="RefSeq" id="WP_234863623.1">
    <property type="nucleotide sequence ID" value="NZ_JAKEVY010000001.1"/>
</dbReference>
<keyword evidence="3" id="KW-0238">DNA-binding</keyword>
<dbReference type="PANTHER" id="PTHR30408:SF12">
    <property type="entry name" value="TYPE I RESTRICTION ENZYME MJAVIII SPECIFICITY SUBUNIT"/>
    <property type="match status" value="1"/>
</dbReference>
<dbReference type="PANTHER" id="PTHR30408">
    <property type="entry name" value="TYPE-1 RESTRICTION ENZYME ECOKI SPECIFICITY PROTEIN"/>
    <property type="match status" value="1"/>
</dbReference>
<evidence type="ECO:0000313" key="5">
    <source>
        <dbReference type="EMBL" id="MCF1713173.1"/>
    </source>
</evidence>
<keyword evidence="5" id="KW-0378">Hydrolase</keyword>
<dbReference type="Gene3D" id="1.10.287.1120">
    <property type="entry name" value="Bipartite methylase S protein"/>
    <property type="match status" value="1"/>
</dbReference>
<dbReference type="Proteomes" id="UP001200145">
    <property type="component" value="Unassembled WGS sequence"/>
</dbReference>
<accession>A0ABS9BC43</accession>
<keyword evidence="5" id="KW-0540">Nuclease</keyword>
<proteinExistence type="inferred from homology"/>
<dbReference type="GO" id="GO:0004519">
    <property type="term" value="F:endonuclease activity"/>
    <property type="evidence" value="ECO:0007669"/>
    <property type="project" value="UniProtKB-KW"/>
</dbReference>
<evidence type="ECO:0000256" key="3">
    <source>
        <dbReference type="ARBA" id="ARBA00023125"/>
    </source>
</evidence>
<dbReference type="GO" id="GO:0016787">
    <property type="term" value="F:hydrolase activity"/>
    <property type="evidence" value="ECO:0007669"/>
    <property type="project" value="UniProtKB-KW"/>
</dbReference>
<dbReference type="InterPro" id="IPR000055">
    <property type="entry name" value="Restrct_endonuc_typeI_TRD"/>
</dbReference>
<feature type="domain" description="Type I restriction modification DNA specificity" evidence="4">
    <location>
        <begin position="14"/>
        <end position="180"/>
    </location>
</feature>
<dbReference type="EC" id="3.1.21.-" evidence="5"/>
<dbReference type="InterPro" id="IPR052021">
    <property type="entry name" value="Type-I_RS_S_subunit"/>
</dbReference>
<reference evidence="5 6" key="1">
    <citation type="submission" date="2022-01" db="EMBL/GenBank/DDBJ databases">
        <title>Flavihumibacter sp. nov., isolated from sediment of a river.</title>
        <authorList>
            <person name="Liu H."/>
        </authorList>
    </citation>
    <scope>NUCLEOTIDE SEQUENCE [LARGE SCALE GENOMIC DNA]</scope>
    <source>
        <strain evidence="5 6">RY-1</strain>
    </source>
</reference>
<evidence type="ECO:0000256" key="2">
    <source>
        <dbReference type="ARBA" id="ARBA00022747"/>
    </source>
</evidence>
<comment type="caution">
    <text evidence="5">The sequence shown here is derived from an EMBL/GenBank/DDBJ whole genome shotgun (WGS) entry which is preliminary data.</text>
</comment>
<dbReference type="InterPro" id="IPR044946">
    <property type="entry name" value="Restrct_endonuc_typeI_TRD_sf"/>
</dbReference>
<comment type="similarity">
    <text evidence="1">Belongs to the type-I restriction system S methylase family.</text>
</comment>
<keyword evidence="6" id="KW-1185">Reference proteome</keyword>
<name>A0ABS9BC43_9BACT</name>
<dbReference type="SUPFAM" id="SSF116734">
    <property type="entry name" value="DNA methylase specificity domain"/>
    <property type="match status" value="2"/>
</dbReference>